<dbReference type="AlphaFoldDB" id="A0ABD3VZ95"/>
<evidence type="ECO:0000313" key="3">
    <source>
        <dbReference type="Proteomes" id="UP001634394"/>
    </source>
</evidence>
<dbReference type="EMBL" id="JBJQND010000009">
    <property type="protein sequence ID" value="KAL3866959.1"/>
    <property type="molecule type" value="Genomic_DNA"/>
</dbReference>
<proteinExistence type="predicted"/>
<feature type="compositionally biased region" description="Low complexity" evidence="1">
    <location>
        <begin position="820"/>
        <end position="837"/>
    </location>
</feature>
<feature type="region of interest" description="Disordered" evidence="1">
    <location>
        <begin position="272"/>
        <end position="323"/>
    </location>
</feature>
<feature type="compositionally biased region" description="Basic and acidic residues" evidence="1">
    <location>
        <begin position="116"/>
        <end position="135"/>
    </location>
</feature>
<feature type="region of interest" description="Disordered" evidence="1">
    <location>
        <begin position="113"/>
        <end position="136"/>
    </location>
</feature>
<comment type="caution">
    <text evidence="2">The sequence shown here is derived from an EMBL/GenBank/DDBJ whole genome shotgun (WGS) entry which is preliminary data.</text>
</comment>
<gene>
    <name evidence="2" type="ORF">ACJMK2_044203</name>
</gene>
<accession>A0ABD3VZ95</accession>
<feature type="region of interest" description="Disordered" evidence="1">
    <location>
        <begin position="820"/>
        <end position="850"/>
    </location>
</feature>
<keyword evidence="3" id="KW-1185">Reference proteome</keyword>
<organism evidence="2 3">
    <name type="scientific">Sinanodonta woodiana</name>
    <name type="common">Chinese pond mussel</name>
    <name type="synonym">Anodonta woodiana</name>
    <dbReference type="NCBI Taxonomy" id="1069815"/>
    <lineage>
        <taxon>Eukaryota</taxon>
        <taxon>Metazoa</taxon>
        <taxon>Spiralia</taxon>
        <taxon>Lophotrochozoa</taxon>
        <taxon>Mollusca</taxon>
        <taxon>Bivalvia</taxon>
        <taxon>Autobranchia</taxon>
        <taxon>Heteroconchia</taxon>
        <taxon>Palaeoheterodonta</taxon>
        <taxon>Unionida</taxon>
        <taxon>Unionoidea</taxon>
        <taxon>Unionidae</taxon>
        <taxon>Unioninae</taxon>
        <taxon>Sinanodonta</taxon>
    </lineage>
</organism>
<feature type="compositionally biased region" description="Polar residues" evidence="1">
    <location>
        <begin position="378"/>
        <end position="394"/>
    </location>
</feature>
<evidence type="ECO:0000256" key="1">
    <source>
        <dbReference type="SAM" id="MobiDB-lite"/>
    </source>
</evidence>
<name>A0ABD3VZ95_SINWO</name>
<feature type="region of interest" description="Disordered" evidence="1">
    <location>
        <begin position="362"/>
        <end position="394"/>
    </location>
</feature>
<feature type="compositionally biased region" description="Basic and acidic residues" evidence="1">
    <location>
        <begin position="272"/>
        <end position="281"/>
    </location>
</feature>
<feature type="compositionally biased region" description="Basic and acidic residues" evidence="1">
    <location>
        <begin position="290"/>
        <end position="302"/>
    </location>
</feature>
<sequence>MEDILVEEHQADSSADNVSSAQGVWFNNGSVPEVTVKHHINDTQERVSTGEEAREPVTTSQWNLYNNGNDDIEDAVGTFHEGNLNSHNGIEVFPEDIGRAEEQLLPEDLGNSEVDWQSHLDGSDTERVNPKDKTSATHPMPVNCTVECPLQENTDTTYLESAEKCTCKYSENVEQTCTSCADHSSLKLDKETEHTRTVDGCSSSIPVFNNNIYKPLVRVYDTASDNDILDSDDLNCFQEPDSPSDTVIVTIKFSASLKGLVLETTTGCVAARKDDSDKDGIDDGINGSSDIEHKGETSDKQVIKNQTSDVDDDNKDGYSENDTVPQRIHHMSGVIRVNAEGITHVLNERLCNEEANEAMYVHQSERLSSSSDDKTKNGNRTNDSMSCADEGNNSEVDKQTFSEAGIHPLSKSLNAEIEACDDMQTNSNADDGLYCSQLYPGQINECSGEVNCDSYRTLTDPSNTDSLLRSNSFDLKFHNEDYAGTDHKSPCTTLILEDADITNTHSICTDHHAVNAKDNNASDEGEDGEISYIKANCESSSLFDGSMNTNKSETEETVVDVSEHQIDKHDIKVDSTDGESSSTSSPNNCNCLPEGNMLENSCIYVHTADNSVGMTDYFRQAMLHSCTLVLKPEVDVYVATGQDDNEIKIDEDRQEEDVDAIEAYEKSQRTRKKRSLVLEVISDFEGTSGNEIDNTIDLSPDMELSQEETKGECSVCQPENRQTTPNLLADDSNPDRSIFDIRSIFTSERSQDGTPPEEILSDCDESETSFAANRWFGCLSSSSLEVENSSDFESAIEDNISNIGTESCLDTDDLLSVSSSESCGMYSPESSKSSDFESAAEDSISDQSRSISNNSAMCEITRNSDRYQIAQVDDAFGARIAQAVIAQSASNSNALSSEDTSLEFDNGSIPVLNVDQAIMKGKEVCMTFGVEAEQNRSQYSEIEPDKVDSSDVKCQLTSRINEELDFGAKCAISHSASPCHSKDEIKCNANRPIPMVKTLMQHDDDKALVMSESQTFANVQSVIQTDENKAFGSNSNIAMVEASKLSLSGTTENAPNDDVDTKNVDIKNTALKTANTINFEKVAPLKWKTVSILDSKKGTQSSKQKFVNGEKKQIQGEKTIEEDNSEFSLVDYNQARGETFCKESVAETKEIPDSSDQSETVERYRNSFKRHLNWKSLEKSPVDVEMVLNVEKEKCQSEMDEIIVNSALEGKYPVTKSQFLAKNAIVLASPVKIFDEGFLILDAADKTKLQLGVVRTIQPQRQDDLPTAPKYFRGK</sequence>
<evidence type="ECO:0000313" key="2">
    <source>
        <dbReference type="EMBL" id="KAL3866959.1"/>
    </source>
</evidence>
<protein>
    <submittedName>
        <fullName evidence="2">Uncharacterized protein</fullName>
    </submittedName>
</protein>
<reference evidence="2 3" key="1">
    <citation type="submission" date="2024-11" db="EMBL/GenBank/DDBJ databases">
        <title>Chromosome-level genome assembly of the freshwater bivalve Anodonta woodiana.</title>
        <authorList>
            <person name="Chen X."/>
        </authorList>
    </citation>
    <scope>NUCLEOTIDE SEQUENCE [LARGE SCALE GENOMIC DNA]</scope>
    <source>
        <strain evidence="2">MN2024</strain>
        <tissue evidence="2">Gills</tissue>
    </source>
</reference>
<dbReference type="Proteomes" id="UP001634394">
    <property type="component" value="Unassembled WGS sequence"/>
</dbReference>